<feature type="compositionally biased region" description="Low complexity" evidence="2">
    <location>
        <begin position="1004"/>
        <end position="1013"/>
    </location>
</feature>
<feature type="coiled-coil region" evidence="1">
    <location>
        <begin position="1281"/>
        <end position="1309"/>
    </location>
</feature>
<reference evidence="3 4" key="1">
    <citation type="journal article" date="2015" name="Genome Biol.">
        <title>Comparative genomics of Steinernema reveals deeply conserved gene regulatory networks.</title>
        <authorList>
            <person name="Dillman A.R."/>
            <person name="Macchietto M."/>
            <person name="Porter C.F."/>
            <person name="Rogers A."/>
            <person name="Williams B."/>
            <person name="Antoshechkin I."/>
            <person name="Lee M.M."/>
            <person name="Goodwin Z."/>
            <person name="Lu X."/>
            <person name="Lewis E.E."/>
            <person name="Goodrich-Blair H."/>
            <person name="Stock S.P."/>
            <person name="Adams B.J."/>
            <person name="Sternberg P.W."/>
            <person name="Mortazavi A."/>
        </authorList>
    </citation>
    <scope>NUCLEOTIDE SEQUENCE [LARGE SCALE GENOMIC DNA]</scope>
    <source>
        <strain evidence="3 4">ALL</strain>
    </source>
</reference>
<feature type="compositionally biased region" description="Polar residues" evidence="2">
    <location>
        <begin position="561"/>
        <end position="570"/>
    </location>
</feature>
<feature type="region of interest" description="Disordered" evidence="2">
    <location>
        <begin position="551"/>
        <end position="570"/>
    </location>
</feature>
<dbReference type="Proteomes" id="UP000298663">
    <property type="component" value="Unassembled WGS sequence"/>
</dbReference>
<evidence type="ECO:0008006" key="5">
    <source>
        <dbReference type="Google" id="ProtNLM"/>
    </source>
</evidence>
<accession>A0A4U5MR89</accession>
<keyword evidence="1" id="KW-0175">Coiled coil</keyword>
<evidence type="ECO:0000256" key="1">
    <source>
        <dbReference type="SAM" id="Coils"/>
    </source>
</evidence>
<evidence type="ECO:0000313" key="4">
    <source>
        <dbReference type="Proteomes" id="UP000298663"/>
    </source>
</evidence>
<proteinExistence type="predicted"/>
<feature type="region of interest" description="Disordered" evidence="2">
    <location>
        <begin position="978"/>
        <end position="1031"/>
    </location>
</feature>
<feature type="region of interest" description="Disordered" evidence="2">
    <location>
        <begin position="833"/>
        <end position="870"/>
    </location>
</feature>
<feature type="compositionally biased region" description="Basic and acidic residues" evidence="2">
    <location>
        <begin position="978"/>
        <end position="1003"/>
    </location>
</feature>
<feature type="compositionally biased region" description="Polar residues" evidence="2">
    <location>
        <begin position="695"/>
        <end position="704"/>
    </location>
</feature>
<evidence type="ECO:0000256" key="2">
    <source>
        <dbReference type="SAM" id="MobiDB-lite"/>
    </source>
</evidence>
<feature type="compositionally biased region" description="Polar residues" evidence="2">
    <location>
        <begin position="856"/>
        <end position="867"/>
    </location>
</feature>
<evidence type="ECO:0000313" key="3">
    <source>
        <dbReference type="EMBL" id="TKR72186.1"/>
    </source>
</evidence>
<protein>
    <recommendedName>
        <fullName evidence="5">MADF domain-containing protein</fullName>
    </recommendedName>
</protein>
<feature type="region of interest" description="Disordered" evidence="2">
    <location>
        <begin position="1124"/>
        <end position="1191"/>
    </location>
</feature>
<organism evidence="3 4">
    <name type="scientific">Steinernema carpocapsae</name>
    <name type="common">Entomopathogenic nematode</name>
    <dbReference type="NCBI Taxonomy" id="34508"/>
    <lineage>
        <taxon>Eukaryota</taxon>
        <taxon>Metazoa</taxon>
        <taxon>Ecdysozoa</taxon>
        <taxon>Nematoda</taxon>
        <taxon>Chromadorea</taxon>
        <taxon>Rhabditida</taxon>
        <taxon>Tylenchina</taxon>
        <taxon>Panagrolaimomorpha</taxon>
        <taxon>Strongyloidoidea</taxon>
        <taxon>Steinernematidae</taxon>
        <taxon>Steinernema</taxon>
    </lineage>
</organism>
<dbReference type="EMBL" id="AZBU02000006">
    <property type="protein sequence ID" value="TKR72186.1"/>
    <property type="molecule type" value="Genomic_DNA"/>
</dbReference>
<feature type="region of interest" description="Disordered" evidence="2">
    <location>
        <begin position="693"/>
        <end position="713"/>
    </location>
</feature>
<gene>
    <name evidence="3" type="ORF">L596_019676</name>
</gene>
<dbReference type="OrthoDB" id="10685225at2759"/>
<feature type="compositionally biased region" description="Acidic residues" evidence="2">
    <location>
        <begin position="1151"/>
        <end position="1169"/>
    </location>
</feature>
<name>A0A4U5MR89_STECR</name>
<keyword evidence="4" id="KW-1185">Reference proteome</keyword>
<reference evidence="3 4" key="2">
    <citation type="journal article" date="2019" name="G3 (Bethesda)">
        <title>Hybrid Assembly of the Genome of the Entomopathogenic Nematode Steinernema carpocapsae Identifies the X-Chromosome.</title>
        <authorList>
            <person name="Serra L."/>
            <person name="Macchietto M."/>
            <person name="Macias-Munoz A."/>
            <person name="McGill C.J."/>
            <person name="Rodriguez I.M."/>
            <person name="Rodriguez B."/>
            <person name="Murad R."/>
            <person name="Mortazavi A."/>
        </authorList>
    </citation>
    <scope>NUCLEOTIDE SEQUENCE [LARGE SCALE GENOMIC DNA]</scope>
    <source>
        <strain evidence="3 4">ALL</strain>
    </source>
</reference>
<sequence length="1312" mass="151550">MREHYPKASELAIFTAWKSVRTGYYNQTCPVRFRNTLPFLDDCRARTESLSISQGSDSETETTTRKLSHSERLTAIYDEKALDLLVQEVGKHPDLYGIKLSSCNNKLKRVQERALDSWKSVVHVMRERYPEASELAIFTAWRSVRTGYFNNSCPVRFRGNLPFLDECRARTVSASASEDSESVHKITTQKLSPSERLTTKYDDKALDFLVQEVGKRSDLYRICLSGNSTLRSVQQRAPDAWRSVLSTMRERYPDASELAIFTAWKSVRTGYYNRTCPVRFRGNLPFLDECRARTVSASVCQDSESEPEETDPSELLPSERLTTKYGEDALDDLMVEIEKHPSFYSIYVNASSPLSVVGSPSRLEEASEAWKTIMAVMESKYPGVSELAVFTAWKSVRSQYHRNKCTKRLRGKLPFLDNLSAPGKQNRHVSAVDLFVEEYGPDSLGVLFEEISKEEMFFEKSFRGCHDAQDMPEPVRKAWERIVNRVIQQIPEVSADNALKAWLSVRKNYFNSAGQKCRWNKKIVFLNEWKARKDAEERFEANTPICSASRELSFESRPRPTTDSFQASTSATRLTRNGARDMRQFSAADRFMEAHGEHAFDVLLGEISQEETFFQKNFSSSHNLHVMAEPLREAWERIMNKVREQIPDVSPKDALRAWASIRSSFNPKRKTRWDGKIAFLYAWKAMEDVEDRTQENIPSRSASPEMSFESRLRPRADNFQASTSASRGGHRSAADHFTEAYGEHALDVLLGEISQEETFFQWNSSSAYSLTEMAEPTREAWERIMSEVREQIPGVFAEDALKAWMSIRRYYFNPKRKTRWDGKIDFLNEWKARQDAEEGSETNAVTQPEETRSRTELSGSNLRNPSVSADRRGSSAADLFLETHGPDSMNVLLEAISQEEVFFERSLTTTSSPRELPQPLRDPWKRIMSAVREQIPDASSEGALKAWLTVRRHYFIPYRKSRWDGQIAFLNEWKERQKAEVSSETNTARRDVSMEARTQRRTESSSSSVQGSRSPRKSNDSVKESPTNNHPGAEELLIQEAGKYPCFFALRMTNSSRLSDVQQRGDWQDLMKTIKDRFRGVEEETVFTAWRRIRMNYGTQQCPQKFVGRLPYLDALVRREVVEQTPEIQSRGRKRLRSETQNQEAARNWPEEDVQENDEFNDDRMLEEDYSSRFDSSQPGPSHFNYPPYAPSPLPGPSHGYPYRPFPNMDYHEQGYAYPPYPGYYPSPYGYYPSYPPAPRIDPNAPCDECRKTCRCEIEKGLYDIRQQLLIIDQIATDEELESFEHRIAAMLEDYNKRKEERRKEKERRKDP</sequence>
<comment type="caution">
    <text evidence="3">The sequence shown here is derived from an EMBL/GenBank/DDBJ whole genome shotgun (WGS) entry which is preliminary data.</text>
</comment>